<dbReference type="EMBL" id="UZAE01012928">
    <property type="protein sequence ID" value="VDO07424.1"/>
    <property type="molecule type" value="Genomic_DNA"/>
</dbReference>
<proteinExistence type="predicted"/>
<sequence>MKQMLESRGHQAKQVYEWLSSLSTLSEGKEMKPFSYEDPNLKKNRRSRSFNFTTSGDNPLSAQGVEVGQRLLDTLTQREQNIMQKFASEMNDETLTGNFLRPFSLSDVSPDTNTISAEIPSSEKPSKGTETPPKPTIQKSSLPKDLAKVFTSIGQRNLLKEQKNAIAEKDL</sequence>
<evidence type="ECO:0000313" key="3">
    <source>
        <dbReference type="Proteomes" id="UP000278807"/>
    </source>
</evidence>
<dbReference type="Proteomes" id="UP000278807">
    <property type="component" value="Unassembled WGS sequence"/>
</dbReference>
<feature type="compositionally biased region" description="Polar residues" evidence="1">
    <location>
        <begin position="106"/>
        <end position="116"/>
    </location>
</feature>
<evidence type="ECO:0000256" key="1">
    <source>
        <dbReference type="SAM" id="MobiDB-lite"/>
    </source>
</evidence>
<dbReference type="STRING" id="102285.A0A0R3TRJ2"/>
<dbReference type="AlphaFoldDB" id="A0A0R3TRJ2"/>
<feature type="compositionally biased region" description="Polar residues" evidence="1">
    <location>
        <begin position="49"/>
        <end position="61"/>
    </location>
</feature>
<feature type="region of interest" description="Disordered" evidence="1">
    <location>
        <begin position="102"/>
        <end position="143"/>
    </location>
</feature>
<gene>
    <name evidence="2" type="ORF">HNAJ_LOCUS10203</name>
</gene>
<evidence type="ECO:0000313" key="4">
    <source>
        <dbReference type="WBParaSite" id="HNAJ_0001020801-mRNA-1"/>
    </source>
</evidence>
<dbReference type="OrthoDB" id="6243207at2759"/>
<keyword evidence="3" id="KW-1185">Reference proteome</keyword>
<name>A0A0R3TRJ2_RODNA</name>
<accession>A0A0R3TRJ2</accession>
<dbReference type="WBParaSite" id="HNAJ_0001020801-mRNA-1">
    <property type="protein sequence ID" value="HNAJ_0001020801-mRNA-1"/>
    <property type="gene ID" value="HNAJ_0001020801"/>
</dbReference>
<organism evidence="4">
    <name type="scientific">Rodentolepis nana</name>
    <name type="common">Dwarf tapeworm</name>
    <name type="synonym">Hymenolepis nana</name>
    <dbReference type="NCBI Taxonomy" id="102285"/>
    <lineage>
        <taxon>Eukaryota</taxon>
        <taxon>Metazoa</taxon>
        <taxon>Spiralia</taxon>
        <taxon>Lophotrochozoa</taxon>
        <taxon>Platyhelminthes</taxon>
        <taxon>Cestoda</taxon>
        <taxon>Eucestoda</taxon>
        <taxon>Cyclophyllidea</taxon>
        <taxon>Hymenolepididae</taxon>
        <taxon>Rodentolepis</taxon>
    </lineage>
</organism>
<protein>
    <submittedName>
        <fullName evidence="2 4">Uncharacterized protein</fullName>
    </submittedName>
</protein>
<reference evidence="4" key="1">
    <citation type="submission" date="2017-02" db="UniProtKB">
        <authorList>
            <consortium name="WormBaseParasite"/>
        </authorList>
    </citation>
    <scope>IDENTIFICATION</scope>
</reference>
<feature type="region of interest" description="Disordered" evidence="1">
    <location>
        <begin position="29"/>
        <end position="64"/>
    </location>
</feature>
<reference evidence="2 3" key="2">
    <citation type="submission" date="2018-11" db="EMBL/GenBank/DDBJ databases">
        <authorList>
            <consortium name="Pathogen Informatics"/>
        </authorList>
    </citation>
    <scope>NUCLEOTIDE SEQUENCE [LARGE SCALE GENOMIC DNA]</scope>
</reference>
<evidence type="ECO:0000313" key="2">
    <source>
        <dbReference type="EMBL" id="VDO07424.1"/>
    </source>
</evidence>